<dbReference type="GO" id="GO:0005576">
    <property type="term" value="C:extracellular region"/>
    <property type="evidence" value="ECO:0007669"/>
    <property type="project" value="TreeGrafter"/>
</dbReference>
<dbReference type="InterPro" id="IPR050386">
    <property type="entry name" value="Glycosyl_hydrolase_5"/>
</dbReference>
<dbReference type="InterPro" id="IPR001547">
    <property type="entry name" value="Glyco_hydro_5"/>
</dbReference>
<evidence type="ECO:0000313" key="20">
    <source>
        <dbReference type="Proteomes" id="UP000736335"/>
    </source>
</evidence>
<feature type="region of interest" description="Disordered" evidence="16">
    <location>
        <begin position="121"/>
        <end position="154"/>
    </location>
</feature>
<dbReference type="EMBL" id="WIUZ02000009">
    <property type="protein sequence ID" value="KAF9783862.1"/>
    <property type="molecule type" value="Genomic_DNA"/>
</dbReference>
<feature type="domain" description="Glycoside hydrolase family 5" evidence="18">
    <location>
        <begin position="251"/>
        <end position="458"/>
    </location>
</feature>
<evidence type="ECO:0000256" key="7">
    <source>
        <dbReference type="ARBA" id="ARBA00022989"/>
    </source>
</evidence>
<dbReference type="Pfam" id="PF00150">
    <property type="entry name" value="Cellulase"/>
    <property type="match status" value="1"/>
</dbReference>
<evidence type="ECO:0000256" key="5">
    <source>
        <dbReference type="ARBA" id="ARBA00022801"/>
    </source>
</evidence>
<organism evidence="19 20">
    <name type="scientific">Thelephora terrestris</name>
    <dbReference type="NCBI Taxonomy" id="56493"/>
    <lineage>
        <taxon>Eukaryota</taxon>
        <taxon>Fungi</taxon>
        <taxon>Dikarya</taxon>
        <taxon>Basidiomycota</taxon>
        <taxon>Agaricomycotina</taxon>
        <taxon>Agaricomycetes</taxon>
        <taxon>Thelephorales</taxon>
        <taxon>Thelephoraceae</taxon>
        <taxon>Thelephora</taxon>
    </lineage>
</organism>
<evidence type="ECO:0000256" key="13">
    <source>
        <dbReference type="ARBA" id="ARBA00037126"/>
    </source>
</evidence>
<gene>
    <name evidence="19" type="ORF">BJ322DRAFT_1021633</name>
</gene>
<dbReference type="GO" id="GO:0071555">
    <property type="term" value="P:cell wall organization"/>
    <property type="evidence" value="ECO:0007669"/>
    <property type="project" value="UniProtKB-KW"/>
</dbReference>
<proteinExistence type="inferred from homology"/>
<evidence type="ECO:0000256" key="16">
    <source>
        <dbReference type="SAM" id="MobiDB-lite"/>
    </source>
</evidence>
<feature type="compositionally biased region" description="Low complexity" evidence="16">
    <location>
        <begin position="121"/>
        <end position="139"/>
    </location>
</feature>
<keyword evidence="11" id="KW-0961">Cell wall biogenesis/degradation</keyword>
<feature type="transmembrane region" description="Helical" evidence="17">
    <location>
        <begin position="90"/>
        <end position="114"/>
    </location>
</feature>
<dbReference type="SUPFAM" id="SSF51445">
    <property type="entry name" value="(Trans)glycosidases"/>
    <property type="match status" value="1"/>
</dbReference>
<dbReference type="GO" id="GO:0005886">
    <property type="term" value="C:plasma membrane"/>
    <property type="evidence" value="ECO:0007669"/>
    <property type="project" value="UniProtKB-SubCell"/>
</dbReference>
<dbReference type="Gene3D" id="3.20.20.80">
    <property type="entry name" value="Glycosidases"/>
    <property type="match status" value="1"/>
</dbReference>
<keyword evidence="10" id="KW-0326">Glycosidase</keyword>
<evidence type="ECO:0000256" key="8">
    <source>
        <dbReference type="ARBA" id="ARBA00023136"/>
    </source>
</evidence>
<comment type="caution">
    <text evidence="19">The sequence shown here is derived from an EMBL/GenBank/DDBJ whole genome shotgun (WGS) entry which is preliminary data.</text>
</comment>
<evidence type="ECO:0000256" key="2">
    <source>
        <dbReference type="ARBA" id="ARBA00005641"/>
    </source>
</evidence>
<evidence type="ECO:0000256" key="10">
    <source>
        <dbReference type="ARBA" id="ARBA00023295"/>
    </source>
</evidence>
<protein>
    <recommendedName>
        <fullName evidence="14">glucan 1,3-beta-glucosidase</fullName>
        <ecNumber evidence="14">3.2.1.58</ecNumber>
    </recommendedName>
    <alternativeName>
        <fullName evidence="15">Exo-1,3-beta-glucanase D</fullName>
    </alternativeName>
</protein>
<reference evidence="19" key="1">
    <citation type="journal article" date="2020" name="Nat. Commun.">
        <title>Large-scale genome sequencing of mycorrhizal fungi provides insights into the early evolution of symbiotic traits.</title>
        <authorList>
            <person name="Miyauchi S."/>
            <person name="Kiss E."/>
            <person name="Kuo A."/>
            <person name="Drula E."/>
            <person name="Kohler A."/>
            <person name="Sanchez-Garcia M."/>
            <person name="Morin E."/>
            <person name="Andreopoulos B."/>
            <person name="Barry K.W."/>
            <person name="Bonito G."/>
            <person name="Buee M."/>
            <person name="Carver A."/>
            <person name="Chen C."/>
            <person name="Cichocki N."/>
            <person name="Clum A."/>
            <person name="Culley D."/>
            <person name="Crous P.W."/>
            <person name="Fauchery L."/>
            <person name="Girlanda M."/>
            <person name="Hayes R.D."/>
            <person name="Keri Z."/>
            <person name="LaButti K."/>
            <person name="Lipzen A."/>
            <person name="Lombard V."/>
            <person name="Magnuson J."/>
            <person name="Maillard F."/>
            <person name="Murat C."/>
            <person name="Nolan M."/>
            <person name="Ohm R.A."/>
            <person name="Pangilinan J."/>
            <person name="Pereira M.F."/>
            <person name="Perotto S."/>
            <person name="Peter M."/>
            <person name="Pfister S."/>
            <person name="Riley R."/>
            <person name="Sitrit Y."/>
            <person name="Stielow J.B."/>
            <person name="Szollosi G."/>
            <person name="Zifcakova L."/>
            <person name="Stursova M."/>
            <person name="Spatafora J.W."/>
            <person name="Tedersoo L."/>
            <person name="Vaario L.M."/>
            <person name="Yamada A."/>
            <person name="Yan M."/>
            <person name="Wang P."/>
            <person name="Xu J."/>
            <person name="Bruns T."/>
            <person name="Baldrian P."/>
            <person name="Vilgalys R."/>
            <person name="Dunand C."/>
            <person name="Henrissat B."/>
            <person name="Grigoriev I.V."/>
            <person name="Hibbett D."/>
            <person name="Nagy L.G."/>
            <person name="Martin F.M."/>
        </authorList>
    </citation>
    <scope>NUCLEOTIDE SEQUENCE</scope>
    <source>
        <strain evidence="19">UH-Tt-Lm1</strain>
    </source>
</reference>
<dbReference type="GO" id="GO:0009986">
    <property type="term" value="C:cell surface"/>
    <property type="evidence" value="ECO:0007669"/>
    <property type="project" value="TreeGrafter"/>
</dbReference>
<keyword evidence="4 17" id="KW-0812">Transmembrane</keyword>
<evidence type="ECO:0000256" key="6">
    <source>
        <dbReference type="ARBA" id="ARBA00022968"/>
    </source>
</evidence>
<name>A0A9P6HC02_9AGAM</name>
<evidence type="ECO:0000256" key="1">
    <source>
        <dbReference type="ARBA" id="ARBA00004401"/>
    </source>
</evidence>
<sequence length="761" mass="81178">MEHTAGSESPINPSRSETPDQPVFNEPLLPPAAPFLAPSEGSPTPRDSYLTTNSATPSAPLLPDDGEKDLPGQGDSTAANRSQPLHKRPLIWALAVAAVALIAVAVIVPVYFVVIKPKNNNVTGGNSNGTNGNGNPNSPTHQPPSNGISGGNGSTIITANGTQFTYINPFGGIWVSDPNDPFNNDAYPNSWTPPLNTSWVWGQDKLYGVNLGGWFVLEPFITPTLFQKYQPAAVDEWTISTAMAADTASGGISQLENHYKTFITEQDFAEIAGAGLNWVRIPIPFWAIEVWGNEPFLARTSWQYILTALGWARKYGLRVNIDLHTIPGSQNGYNHSGKSGDPNFLNGVMGIANAQRALYYIRVFGEFFAQQEYSNLVGIFGIMNEPLQPVIGKDALVAFYIQAHNVLREITGIGKGYYISIGDGFAGVDTWAGFLPNSDRIILDSHPYFAFNGEANDSPISTLGPDGNYGGVWPQQACSSWADQMVTSQSAFGVNIAGEYSNGFNDCGFWLRGTEQPTPLNPDCSLWNDYTSWNDTVKQGLKNYALASMDALIYPFFWTWKIGPTASGDIEAPLWSYQLGLQGGWMPTDPRDSVGKCKSLGVDNSGFNGQYLNYAIGTGGDLIPSSVIAASPFPPLTISNAPSPVYALPFYTPTGTVVTLPPPTNTGKDSSLNGWADNQDTAPAPTPISGCNYPNAYTTSGVVPLSGCSTAGGGVPPTNLPVATSLTSTRTLTTTTTTPAVVLPTTTTTPVVVLPTTTTTA</sequence>
<dbReference type="EC" id="3.2.1.58" evidence="14"/>
<keyword evidence="5 19" id="KW-0378">Hydrolase</keyword>
<evidence type="ECO:0000256" key="12">
    <source>
        <dbReference type="ARBA" id="ARBA00036824"/>
    </source>
</evidence>
<evidence type="ECO:0000256" key="11">
    <source>
        <dbReference type="ARBA" id="ARBA00023316"/>
    </source>
</evidence>
<feature type="region of interest" description="Disordered" evidence="16">
    <location>
        <begin position="1"/>
        <end position="82"/>
    </location>
</feature>
<keyword evidence="7 17" id="KW-1133">Transmembrane helix</keyword>
<feature type="compositionally biased region" description="Polar residues" evidence="16">
    <location>
        <begin position="1"/>
        <end position="16"/>
    </location>
</feature>
<evidence type="ECO:0000313" key="19">
    <source>
        <dbReference type="EMBL" id="KAF9783862.1"/>
    </source>
</evidence>
<evidence type="ECO:0000256" key="14">
    <source>
        <dbReference type="ARBA" id="ARBA00038929"/>
    </source>
</evidence>
<dbReference type="InterPro" id="IPR017853">
    <property type="entry name" value="GH"/>
</dbReference>
<dbReference type="Proteomes" id="UP000736335">
    <property type="component" value="Unassembled WGS sequence"/>
</dbReference>
<dbReference type="GO" id="GO:0009251">
    <property type="term" value="P:glucan catabolic process"/>
    <property type="evidence" value="ECO:0007669"/>
    <property type="project" value="TreeGrafter"/>
</dbReference>
<comment type="subcellular location">
    <subcellularLocation>
        <location evidence="1">Cell membrane</location>
        <topology evidence="1">Single-pass type II membrane protein</topology>
    </subcellularLocation>
</comment>
<comment type="similarity">
    <text evidence="2">Belongs to the glycosyl hydrolase 5 (cellulase A) family.</text>
</comment>
<comment type="function">
    <text evidence="13">Glucosidase involved in the degradation of cellulosic biomass. Active on lichenan.</text>
</comment>
<reference evidence="19" key="2">
    <citation type="submission" date="2020-11" db="EMBL/GenBank/DDBJ databases">
        <authorList>
            <consortium name="DOE Joint Genome Institute"/>
            <person name="Kuo A."/>
            <person name="Miyauchi S."/>
            <person name="Kiss E."/>
            <person name="Drula E."/>
            <person name="Kohler A."/>
            <person name="Sanchez-Garcia M."/>
            <person name="Andreopoulos B."/>
            <person name="Barry K.W."/>
            <person name="Bonito G."/>
            <person name="Buee M."/>
            <person name="Carver A."/>
            <person name="Chen C."/>
            <person name="Cichocki N."/>
            <person name="Clum A."/>
            <person name="Culley D."/>
            <person name="Crous P.W."/>
            <person name="Fauchery L."/>
            <person name="Girlanda M."/>
            <person name="Hayes R."/>
            <person name="Keri Z."/>
            <person name="Labutti K."/>
            <person name="Lipzen A."/>
            <person name="Lombard V."/>
            <person name="Magnuson J."/>
            <person name="Maillard F."/>
            <person name="Morin E."/>
            <person name="Murat C."/>
            <person name="Nolan M."/>
            <person name="Ohm R."/>
            <person name="Pangilinan J."/>
            <person name="Pereira M."/>
            <person name="Perotto S."/>
            <person name="Peter M."/>
            <person name="Riley R."/>
            <person name="Sitrit Y."/>
            <person name="Stielow B."/>
            <person name="Szollosi G."/>
            <person name="Zifcakova L."/>
            <person name="Stursova M."/>
            <person name="Spatafora J.W."/>
            <person name="Tedersoo L."/>
            <person name="Vaario L.-M."/>
            <person name="Yamada A."/>
            <person name="Yan M."/>
            <person name="Wang P."/>
            <person name="Xu J."/>
            <person name="Bruns T."/>
            <person name="Baldrian P."/>
            <person name="Vilgalys R."/>
            <person name="Henrissat B."/>
            <person name="Grigoriev I.V."/>
            <person name="Hibbett D."/>
            <person name="Nagy L.G."/>
            <person name="Martin F.M."/>
        </authorList>
    </citation>
    <scope>NUCLEOTIDE SEQUENCE</scope>
    <source>
        <strain evidence="19">UH-Tt-Lm1</strain>
    </source>
</reference>
<comment type="catalytic activity">
    <reaction evidence="12">
        <text>Successive hydrolysis of beta-D-glucose units from the non-reducing ends of (1-&gt;3)-beta-D-glucans, releasing alpha-glucose.</text>
        <dbReference type="EC" id="3.2.1.58"/>
    </reaction>
</comment>
<evidence type="ECO:0000256" key="15">
    <source>
        <dbReference type="ARBA" id="ARBA00041260"/>
    </source>
</evidence>
<dbReference type="AlphaFoldDB" id="A0A9P6HC02"/>
<evidence type="ECO:0000256" key="4">
    <source>
        <dbReference type="ARBA" id="ARBA00022692"/>
    </source>
</evidence>
<keyword evidence="3" id="KW-1003">Cell membrane</keyword>
<accession>A0A9P6HC02</accession>
<dbReference type="GO" id="GO:0004338">
    <property type="term" value="F:glucan exo-1,3-beta-glucosidase activity"/>
    <property type="evidence" value="ECO:0007669"/>
    <property type="project" value="UniProtKB-EC"/>
</dbReference>
<evidence type="ECO:0000259" key="18">
    <source>
        <dbReference type="Pfam" id="PF00150"/>
    </source>
</evidence>
<keyword evidence="9" id="KW-0325">Glycoprotein</keyword>
<keyword evidence="8 17" id="KW-0472">Membrane</keyword>
<keyword evidence="6" id="KW-0735">Signal-anchor</keyword>
<dbReference type="PANTHER" id="PTHR31297">
    <property type="entry name" value="GLUCAN ENDO-1,6-BETA-GLUCOSIDASE B"/>
    <property type="match status" value="1"/>
</dbReference>
<keyword evidence="20" id="KW-1185">Reference proteome</keyword>
<dbReference type="PANTHER" id="PTHR31297:SF34">
    <property type="entry name" value="GLUCAN 1,3-BETA-GLUCOSIDASE 2"/>
    <property type="match status" value="1"/>
</dbReference>
<evidence type="ECO:0000256" key="9">
    <source>
        <dbReference type="ARBA" id="ARBA00023180"/>
    </source>
</evidence>
<evidence type="ECO:0000256" key="3">
    <source>
        <dbReference type="ARBA" id="ARBA00022475"/>
    </source>
</evidence>
<evidence type="ECO:0000256" key="17">
    <source>
        <dbReference type="SAM" id="Phobius"/>
    </source>
</evidence>
<dbReference type="OrthoDB" id="62120at2759"/>